<dbReference type="CDD" id="cd17321">
    <property type="entry name" value="MFS_MMR_MDR_like"/>
    <property type="match status" value="1"/>
</dbReference>
<comment type="similarity">
    <text evidence="2">Belongs to the major facilitator superfamily. EmrB family.</text>
</comment>
<protein>
    <submittedName>
        <fullName evidence="11">MFS transporter</fullName>
    </submittedName>
</protein>
<keyword evidence="5 9" id="KW-0812">Transmembrane</keyword>
<dbReference type="RefSeq" id="WP_285758585.1">
    <property type="nucleotide sequence ID" value="NZ_BSQG01000002.1"/>
</dbReference>
<dbReference type="Gene3D" id="1.20.1250.20">
    <property type="entry name" value="MFS general substrate transporter like domains"/>
    <property type="match status" value="1"/>
</dbReference>
<feature type="transmembrane region" description="Helical" evidence="9">
    <location>
        <begin position="410"/>
        <end position="427"/>
    </location>
</feature>
<keyword evidence="7 9" id="KW-0472">Membrane</keyword>
<dbReference type="InterPro" id="IPR011701">
    <property type="entry name" value="MFS"/>
</dbReference>
<feature type="transmembrane region" description="Helical" evidence="9">
    <location>
        <begin position="78"/>
        <end position="103"/>
    </location>
</feature>
<reference evidence="11" key="1">
    <citation type="submission" date="2023-02" db="EMBL/GenBank/DDBJ databases">
        <title>Nocardiopsis ansamitocini NBRC 112285.</title>
        <authorList>
            <person name="Ichikawa N."/>
            <person name="Sato H."/>
            <person name="Tonouchi N."/>
        </authorList>
    </citation>
    <scope>NUCLEOTIDE SEQUENCE</scope>
    <source>
        <strain evidence="11">NBRC 112285</strain>
    </source>
</reference>
<keyword evidence="3" id="KW-0813">Transport</keyword>
<evidence type="ECO:0000256" key="2">
    <source>
        <dbReference type="ARBA" id="ARBA00008537"/>
    </source>
</evidence>
<dbReference type="PROSITE" id="PS50850">
    <property type="entry name" value="MFS"/>
    <property type="match status" value="1"/>
</dbReference>
<accession>A0A9W6P5L3</accession>
<feature type="transmembrane region" description="Helical" evidence="9">
    <location>
        <begin position="12"/>
        <end position="32"/>
    </location>
</feature>
<evidence type="ECO:0000256" key="6">
    <source>
        <dbReference type="ARBA" id="ARBA00022989"/>
    </source>
</evidence>
<feature type="transmembrane region" description="Helical" evidence="9">
    <location>
        <begin position="337"/>
        <end position="355"/>
    </location>
</feature>
<dbReference type="AlphaFoldDB" id="A0A9W6P5L3"/>
<evidence type="ECO:0000256" key="4">
    <source>
        <dbReference type="ARBA" id="ARBA00022475"/>
    </source>
</evidence>
<evidence type="ECO:0000256" key="1">
    <source>
        <dbReference type="ARBA" id="ARBA00004651"/>
    </source>
</evidence>
<dbReference type="Proteomes" id="UP001165092">
    <property type="component" value="Unassembled WGS sequence"/>
</dbReference>
<dbReference type="GO" id="GO:0005886">
    <property type="term" value="C:plasma membrane"/>
    <property type="evidence" value="ECO:0007669"/>
    <property type="project" value="UniProtKB-SubCell"/>
</dbReference>
<feature type="transmembrane region" description="Helical" evidence="9">
    <location>
        <begin position="109"/>
        <end position="127"/>
    </location>
</feature>
<dbReference type="PANTHER" id="PTHR42718:SF9">
    <property type="entry name" value="MAJOR FACILITATOR SUPERFAMILY MULTIDRUG TRANSPORTER MFSC"/>
    <property type="match status" value="1"/>
</dbReference>
<dbReference type="InterPro" id="IPR004638">
    <property type="entry name" value="EmrB-like"/>
</dbReference>
<feature type="transmembrane region" description="Helical" evidence="9">
    <location>
        <begin position="367"/>
        <end position="390"/>
    </location>
</feature>
<evidence type="ECO:0000256" key="8">
    <source>
        <dbReference type="SAM" id="MobiDB-lite"/>
    </source>
</evidence>
<dbReference type="InterPro" id="IPR020846">
    <property type="entry name" value="MFS_dom"/>
</dbReference>
<feature type="transmembrane region" description="Helical" evidence="9">
    <location>
        <begin position="303"/>
        <end position="325"/>
    </location>
</feature>
<keyword evidence="4" id="KW-1003">Cell membrane</keyword>
<dbReference type="FunFam" id="1.20.1720.10:FF:000021">
    <property type="entry name" value="Drug resistance transporter, EmrB/QacA subfamily"/>
    <property type="match status" value="1"/>
</dbReference>
<evidence type="ECO:0000256" key="7">
    <source>
        <dbReference type="ARBA" id="ARBA00023136"/>
    </source>
</evidence>
<dbReference type="GO" id="GO:0022857">
    <property type="term" value="F:transmembrane transporter activity"/>
    <property type="evidence" value="ECO:0007669"/>
    <property type="project" value="InterPro"/>
</dbReference>
<evidence type="ECO:0000259" key="10">
    <source>
        <dbReference type="PROSITE" id="PS50850"/>
    </source>
</evidence>
<dbReference type="InterPro" id="IPR036259">
    <property type="entry name" value="MFS_trans_sf"/>
</dbReference>
<comment type="subcellular location">
    <subcellularLocation>
        <location evidence="1">Cell membrane</location>
        <topology evidence="1">Multi-pass membrane protein</topology>
    </subcellularLocation>
</comment>
<evidence type="ECO:0000313" key="11">
    <source>
        <dbReference type="EMBL" id="GLU47488.1"/>
    </source>
</evidence>
<keyword evidence="6 9" id="KW-1133">Transmembrane helix</keyword>
<feature type="transmembrane region" description="Helical" evidence="9">
    <location>
        <begin position="271"/>
        <end position="297"/>
    </location>
</feature>
<dbReference type="NCBIfam" id="TIGR00711">
    <property type="entry name" value="efflux_EmrB"/>
    <property type="match status" value="1"/>
</dbReference>
<evidence type="ECO:0000256" key="5">
    <source>
        <dbReference type="ARBA" id="ARBA00022692"/>
    </source>
</evidence>
<feature type="transmembrane region" description="Helical" evidence="9">
    <location>
        <begin position="500"/>
        <end position="520"/>
    </location>
</feature>
<gene>
    <name evidence="11" type="ORF">Nans01_18390</name>
</gene>
<sequence>MAALRGNPWMILIALCIGFFMTLLDLTIVNIAIPDMITHLDAALDEILWVVNAYALVLAVLIITAGRLGDLYGPRRMFIIGVALFTTASTLCGLSPGIGFLIAARVVQGMGAAIMVPQSMALIIRVFPAQHRGAALGVWGSVAGLATVAGPTLGGLLVTALDWRFIFFVNLPFGVVALVLAVLLIPRETGEPQRRQRLDWSGVLLATLALSLLAFGLVEGERFHWGTVYGVVSIPVILTAGGLLFVALLFQQRARQGHDPLIPFALFADRNFGLMNITAALLSMSLLSFSLVFVIYLQSVLGMSALQAGLTLIPTSLVSMVTAPIAGRQVDRYGGKYILFAGFSAFAIGVGWLLLTGGPDSSWHNFLAPQILMGLGTGCAFGPMSSLAMYNVRSQLAGAASGMLNTTRQLGSVLGGAIVGALLQVGLSNQMGAQAAQQARQLPPELRKAFTDGLDRTGGGVQLGGPATPPVLPPGTGPGAAEQISRLMSSVFRDAYLDTMHLLAVFPAAAMVAAAVLTLFTRNNTPRGARGGAPRTTEEAAPRAPRK</sequence>
<feature type="transmembrane region" description="Helical" evidence="9">
    <location>
        <begin position="229"/>
        <end position="250"/>
    </location>
</feature>
<feature type="region of interest" description="Disordered" evidence="8">
    <location>
        <begin position="523"/>
        <end position="547"/>
    </location>
</feature>
<dbReference type="SUPFAM" id="SSF103473">
    <property type="entry name" value="MFS general substrate transporter"/>
    <property type="match status" value="1"/>
</dbReference>
<comment type="caution">
    <text evidence="11">The sequence shown here is derived from an EMBL/GenBank/DDBJ whole genome shotgun (WGS) entry which is preliminary data.</text>
</comment>
<dbReference type="EMBL" id="BSQG01000002">
    <property type="protein sequence ID" value="GLU47488.1"/>
    <property type="molecule type" value="Genomic_DNA"/>
</dbReference>
<dbReference type="Pfam" id="PF07690">
    <property type="entry name" value="MFS_1"/>
    <property type="match status" value="1"/>
</dbReference>
<evidence type="ECO:0000256" key="3">
    <source>
        <dbReference type="ARBA" id="ARBA00022448"/>
    </source>
</evidence>
<feature type="transmembrane region" description="Helical" evidence="9">
    <location>
        <begin position="47"/>
        <end position="66"/>
    </location>
</feature>
<dbReference type="Gene3D" id="1.20.1720.10">
    <property type="entry name" value="Multidrug resistance protein D"/>
    <property type="match status" value="1"/>
</dbReference>
<name>A0A9W6P5L3_9ACTN</name>
<feature type="domain" description="Major facilitator superfamily (MFS) profile" evidence="10">
    <location>
        <begin position="11"/>
        <end position="526"/>
    </location>
</feature>
<feature type="transmembrane region" description="Helical" evidence="9">
    <location>
        <begin position="165"/>
        <end position="186"/>
    </location>
</feature>
<evidence type="ECO:0000256" key="9">
    <source>
        <dbReference type="SAM" id="Phobius"/>
    </source>
</evidence>
<feature type="transmembrane region" description="Helical" evidence="9">
    <location>
        <begin position="198"/>
        <end position="217"/>
    </location>
</feature>
<evidence type="ECO:0000313" key="12">
    <source>
        <dbReference type="Proteomes" id="UP001165092"/>
    </source>
</evidence>
<feature type="transmembrane region" description="Helical" evidence="9">
    <location>
        <begin position="134"/>
        <end position="159"/>
    </location>
</feature>
<keyword evidence="12" id="KW-1185">Reference proteome</keyword>
<dbReference type="PANTHER" id="PTHR42718">
    <property type="entry name" value="MAJOR FACILITATOR SUPERFAMILY MULTIDRUG TRANSPORTER MFSC"/>
    <property type="match status" value="1"/>
</dbReference>
<dbReference type="PRINTS" id="PR01036">
    <property type="entry name" value="TCRTETB"/>
</dbReference>
<organism evidence="11 12">
    <name type="scientific">Nocardiopsis ansamitocini</name>
    <dbReference type="NCBI Taxonomy" id="1670832"/>
    <lineage>
        <taxon>Bacteria</taxon>
        <taxon>Bacillati</taxon>
        <taxon>Actinomycetota</taxon>
        <taxon>Actinomycetes</taxon>
        <taxon>Streptosporangiales</taxon>
        <taxon>Nocardiopsidaceae</taxon>
        <taxon>Nocardiopsis</taxon>
    </lineage>
</organism>
<proteinExistence type="inferred from homology"/>